<dbReference type="InterPro" id="IPR004839">
    <property type="entry name" value="Aminotransferase_I/II_large"/>
</dbReference>
<protein>
    <recommendedName>
        <fullName evidence="6">Aminotransferase</fullName>
        <ecNumber evidence="6">2.6.1.-</ecNumber>
    </recommendedName>
</protein>
<dbReference type="CDD" id="cd00609">
    <property type="entry name" value="AAT_like"/>
    <property type="match status" value="1"/>
</dbReference>
<dbReference type="EMBL" id="JPQT01000130">
    <property type="protein sequence ID" value="KFE47166.1"/>
    <property type="molecule type" value="Genomic_DNA"/>
</dbReference>
<dbReference type="RefSeq" id="WP_020292329.1">
    <property type="nucleotide sequence ID" value="NZ_JPQT01000130.1"/>
</dbReference>
<dbReference type="PROSITE" id="PS00105">
    <property type="entry name" value="AA_TRANSFER_CLASS_1"/>
    <property type="match status" value="1"/>
</dbReference>
<dbReference type="PANTHER" id="PTHR46383">
    <property type="entry name" value="ASPARTATE AMINOTRANSFERASE"/>
    <property type="match status" value="1"/>
</dbReference>
<keyword evidence="3 6" id="KW-0032">Aminotransferase</keyword>
<dbReference type="InterPro" id="IPR015422">
    <property type="entry name" value="PyrdxlP-dep_Trfase_small"/>
</dbReference>
<evidence type="ECO:0000256" key="4">
    <source>
        <dbReference type="ARBA" id="ARBA00022679"/>
    </source>
</evidence>
<dbReference type="SUPFAM" id="SSF53383">
    <property type="entry name" value="PLP-dependent transferases"/>
    <property type="match status" value="1"/>
</dbReference>
<dbReference type="AlphaFoldDB" id="A0A085UVF3"/>
<dbReference type="GO" id="GO:0008483">
    <property type="term" value="F:transaminase activity"/>
    <property type="evidence" value="ECO:0007669"/>
    <property type="project" value="UniProtKB-KW"/>
</dbReference>
<organism evidence="8 9">
    <name type="scientific">Pseudomonas syringae</name>
    <dbReference type="NCBI Taxonomy" id="317"/>
    <lineage>
        <taxon>Bacteria</taxon>
        <taxon>Pseudomonadati</taxon>
        <taxon>Pseudomonadota</taxon>
        <taxon>Gammaproteobacteria</taxon>
        <taxon>Pseudomonadales</taxon>
        <taxon>Pseudomonadaceae</taxon>
        <taxon>Pseudomonas</taxon>
    </lineage>
</organism>
<dbReference type="FunFam" id="3.40.640.10:FF:000033">
    <property type="entry name" value="Aspartate aminotransferase"/>
    <property type="match status" value="1"/>
</dbReference>
<comment type="similarity">
    <text evidence="2 6">Belongs to the class-I pyridoxal-phosphate-dependent aminotransferase family.</text>
</comment>
<evidence type="ECO:0000313" key="8">
    <source>
        <dbReference type="EMBL" id="KFE47166.1"/>
    </source>
</evidence>
<dbReference type="InterPro" id="IPR004838">
    <property type="entry name" value="NHTrfase_class1_PyrdxlP-BS"/>
</dbReference>
<dbReference type="InterPro" id="IPR015424">
    <property type="entry name" value="PyrdxlP-dep_Trfase"/>
</dbReference>
<name>A0A085UVF3_PSESX</name>
<dbReference type="InterPro" id="IPR015421">
    <property type="entry name" value="PyrdxlP-dep_Trfase_major"/>
</dbReference>
<reference evidence="8 9" key="1">
    <citation type="submission" date="2014-07" db="EMBL/GenBank/DDBJ databases">
        <title>Draft Genome Sequences of Environmental Pseudomonas syringae strains.</title>
        <authorList>
            <person name="Baltrus D.A."/>
            <person name="Berge O."/>
            <person name="Morris C."/>
        </authorList>
    </citation>
    <scope>NUCLEOTIDE SEQUENCE [LARGE SCALE GENOMIC DNA]</scope>
    <source>
        <strain evidence="8 9">CEB003</strain>
    </source>
</reference>
<keyword evidence="4 6" id="KW-0808">Transferase</keyword>
<dbReference type="Gene3D" id="3.40.640.10">
    <property type="entry name" value="Type I PLP-dependent aspartate aminotransferase-like (Major domain)"/>
    <property type="match status" value="1"/>
</dbReference>
<evidence type="ECO:0000259" key="7">
    <source>
        <dbReference type="Pfam" id="PF00155"/>
    </source>
</evidence>
<comment type="cofactor">
    <cofactor evidence="1 6">
        <name>pyridoxal 5'-phosphate</name>
        <dbReference type="ChEBI" id="CHEBI:597326"/>
    </cofactor>
</comment>
<dbReference type="Proteomes" id="UP000028643">
    <property type="component" value="Unassembled WGS sequence"/>
</dbReference>
<keyword evidence="5" id="KW-0663">Pyridoxal phosphate</keyword>
<evidence type="ECO:0000256" key="6">
    <source>
        <dbReference type="RuleBase" id="RU000481"/>
    </source>
</evidence>
<accession>A0A085UVF3</accession>
<evidence type="ECO:0000256" key="1">
    <source>
        <dbReference type="ARBA" id="ARBA00001933"/>
    </source>
</evidence>
<dbReference type="GO" id="GO:0030170">
    <property type="term" value="F:pyridoxal phosphate binding"/>
    <property type="evidence" value="ECO:0007669"/>
    <property type="project" value="InterPro"/>
</dbReference>
<gene>
    <name evidence="8" type="ORF">IV02_23840</name>
</gene>
<sequence>MIFESKRVRQISSSPSMAISMRAKQLSSEGRDIVDMSLGEPDFDTPGHIIEAAHRAMLDGHTRYTAPQGTLSLRKAIVAKFQRENGLTYGVDEITVGNGAKQVIYNTFVATLEPGDEVVIPAPYWVSYSDIVTLSGGVVRIIPCGIDAGFKLTAQALQGALSDKTRWLILNSPSNPSGAIYSEAELQALGKVLEDFPNVLVMSDEIYEHVLLADQPFVSFANACPQLRERTLLINGVAKAYAMTGWRIGYGAGPRELIAAISKIQSQSTSGASAISQEASRAALEGPQDFVSSSAKEYAQRGKLLVDGLSQCPGLRLSAPAGAFYAFPECSQLFGRTTAQGQVLSDDVALSAYLLDHAGVAVVPGVAFGMPGYFRLSFATSREQISKAVVAIREALSALR</sequence>
<dbReference type="PANTHER" id="PTHR46383:SF1">
    <property type="entry name" value="ASPARTATE AMINOTRANSFERASE"/>
    <property type="match status" value="1"/>
</dbReference>
<dbReference type="PATRIC" id="fig|317.174.peg.4875"/>
<evidence type="ECO:0000256" key="2">
    <source>
        <dbReference type="ARBA" id="ARBA00007441"/>
    </source>
</evidence>
<dbReference type="GO" id="GO:0006520">
    <property type="term" value="P:amino acid metabolic process"/>
    <property type="evidence" value="ECO:0007669"/>
    <property type="project" value="InterPro"/>
</dbReference>
<dbReference type="InterPro" id="IPR050596">
    <property type="entry name" value="AspAT/PAT-like"/>
</dbReference>
<evidence type="ECO:0000256" key="5">
    <source>
        <dbReference type="ARBA" id="ARBA00022898"/>
    </source>
</evidence>
<dbReference type="EC" id="2.6.1.-" evidence="6"/>
<dbReference type="Gene3D" id="3.90.1150.10">
    <property type="entry name" value="Aspartate Aminotransferase, domain 1"/>
    <property type="match status" value="1"/>
</dbReference>
<dbReference type="Pfam" id="PF00155">
    <property type="entry name" value="Aminotran_1_2"/>
    <property type="match status" value="1"/>
</dbReference>
<proteinExistence type="inferred from homology"/>
<evidence type="ECO:0000256" key="3">
    <source>
        <dbReference type="ARBA" id="ARBA00022576"/>
    </source>
</evidence>
<evidence type="ECO:0000313" key="9">
    <source>
        <dbReference type="Proteomes" id="UP000028643"/>
    </source>
</evidence>
<comment type="caution">
    <text evidence="8">The sequence shown here is derived from an EMBL/GenBank/DDBJ whole genome shotgun (WGS) entry which is preliminary data.</text>
</comment>
<feature type="domain" description="Aminotransferase class I/classII large" evidence="7">
    <location>
        <begin position="32"/>
        <end position="392"/>
    </location>
</feature>